<sequence length="42" mass="4300">MLSAADPRQIARAFAAQGVPLSGLPKGLPERDLIGEAARAAL</sequence>
<dbReference type="Proteomes" id="UP001623290">
    <property type="component" value="Plasmid unnamed2"/>
</dbReference>
<protein>
    <submittedName>
        <fullName evidence="1">Uncharacterized protein</fullName>
    </submittedName>
</protein>
<name>A0ABZ1E437_9RHOB</name>
<keyword evidence="2" id="KW-1185">Reference proteome</keyword>
<geneLocation type="plasmid" evidence="1 2">
    <name>unnamed2</name>
</geneLocation>
<evidence type="ECO:0000313" key="2">
    <source>
        <dbReference type="Proteomes" id="UP001623290"/>
    </source>
</evidence>
<dbReference type="RefSeq" id="WP_330629526.1">
    <property type="nucleotide sequence ID" value="NZ_CP135445.1"/>
</dbReference>
<proteinExistence type="predicted"/>
<accession>A0ABZ1E437</accession>
<gene>
    <name evidence="1" type="ORF">RPE78_16290</name>
</gene>
<keyword evidence="1" id="KW-0614">Plasmid</keyword>
<reference evidence="1 2" key="1">
    <citation type="submission" date="2023-09" db="EMBL/GenBank/DDBJ databases">
        <title>Thioclava shenzhenensis sp. nov., a multidrug resistant bacteria-antagonizing species isolated from coastal seawater.</title>
        <authorList>
            <person name="Long M."/>
        </authorList>
    </citation>
    <scope>NUCLEOTIDE SEQUENCE [LARGE SCALE GENOMIC DNA]</scope>
    <source>
        <strain evidence="1 2">FTW29</strain>
        <plasmid evidence="1 2">unnamed2</plasmid>
    </source>
</reference>
<organism evidence="1 2">
    <name type="scientific">Thioclava litoralis</name>
    <dbReference type="NCBI Taxonomy" id="3076557"/>
    <lineage>
        <taxon>Bacteria</taxon>
        <taxon>Pseudomonadati</taxon>
        <taxon>Pseudomonadota</taxon>
        <taxon>Alphaproteobacteria</taxon>
        <taxon>Rhodobacterales</taxon>
        <taxon>Paracoccaceae</taxon>
        <taxon>Thioclava</taxon>
    </lineage>
</organism>
<dbReference type="EMBL" id="CP135445">
    <property type="protein sequence ID" value="WRY35781.1"/>
    <property type="molecule type" value="Genomic_DNA"/>
</dbReference>
<evidence type="ECO:0000313" key="1">
    <source>
        <dbReference type="EMBL" id="WRY35781.1"/>
    </source>
</evidence>